<dbReference type="InParanoid" id="J3K091"/>
<keyword evidence="2" id="KW-0805">Transcription regulation</keyword>
<evidence type="ECO:0000256" key="1">
    <source>
        <dbReference type="ARBA" id="ARBA00004123"/>
    </source>
</evidence>
<dbReference type="Pfam" id="PF00319">
    <property type="entry name" value="SRF-TF"/>
    <property type="match status" value="1"/>
</dbReference>
<reference evidence="9" key="1">
    <citation type="journal article" date="2009" name="Genome Res.">
        <title>Comparative genomic analyses of the human fungal pathogens Coccidioides and their relatives.</title>
        <authorList>
            <person name="Sharpton T.J."/>
            <person name="Stajich J.E."/>
            <person name="Rounsley S.D."/>
            <person name="Gardner M.J."/>
            <person name="Wortman J.R."/>
            <person name="Jordar V.S."/>
            <person name="Maiti R."/>
            <person name="Kodira C.D."/>
            <person name="Neafsey D.E."/>
            <person name="Zeng Q."/>
            <person name="Hung C.-Y."/>
            <person name="McMahan C."/>
            <person name="Muszewska A."/>
            <person name="Grynberg M."/>
            <person name="Mandel M.A."/>
            <person name="Kellner E.M."/>
            <person name="Barker B.M."/>
            <person name="Galgiani J.N."/>
            <person name="Orbach M.J."/>
            <person name="Kirkland T.N."/>
            <person name="Cole G.T."/>
            <person name="Henn M.R."/>
            <person name="Birren B.W."/>
            <person name="Taylor J.W."/>
        </authorList>
    </citation>
    <scope>NUCLEOTIDE SEQUENCE [LARGE SCALE GENOMIC DNA]</scope>
    <source>
        <strain evidence="9">RS</strain>
    </source>
</reference>
<keyword evidence="5" id="KW-0539">Nucleus</keyword>
<protein>
    <recommendedName>
        <fullName evidence="7">MADS-box domain-containing protein</fullName>
    </recommendedName>
</protein>
<keyword evidence="4" id="KW-0804">Transcription</keyword>
<evidence type="ECO:0000259" key="7">
    <source>
        <dbReference type="PROSITE" id="PS50066"/>
    </source>
</evidence>
<keyword evidence="9" id="KW-1185">Reference proteome</keyword>
<dbReference type="Gene3D" id="3.40.1810.10">
    <property type="entry name" value="Transcription factor, MADS-box"/>
    <property type="match status" value="1"/>
</dbReference>
<feature type="domain" description="MADS-box" evidence="7">
    <location>
        <begin position="13"/>
        <end position="50"/>
    </location>
</feature>
<evidence type="ECO:0000256" key="3">
    <source>
        <dbReference type="ARBA" id="ARBA00023125"/>
    </source>
</evidence>
<dbReference type="EMBL" id="GG704911">
    <property type="protein sequence ID" value="EAS27241.3"/>
    <property type="molecule type" value="Genomic_DNA"/>
</dbReference>
<dbReference type="PROSITE" id="PS50066">
    <property type="entry name" value="MADS_BOX_2"/>
    <property type="match status" value="1"/>
</dbReference>
<keyword evidence="3" id="KW-0238">DNA-binding</keyword>
<feature type="region of interest" description="Disordered" evidence="6">
    <location>
        <begin position="254"/>
        <end position="287"/>
    </location>
</feature>
<accession>J3K091</accession>
<dbReference type="GO" id="GO:0045944">
    <property type="term" value="P:positive regulation of transcription by RNA polymerase II"/>
    <property type="evidence" value="ECO:0007669"/>
    <property type="project" value="UniProtKB-ARBA"/>
</dbReference>
<dbReference type="GO" id="GO:0046983">
    <property type="term" value="F:protein dimerization activity"/>
    <property type="evidence" value="ECO:0007669"/>
    <property type="project" value="InterPro"/>
</dbReference>
<feature type="compositionally biased region" description="Polar residues" evidence="6">
    <location>
        <begin position="200"/>
        <end position="209"/>
    </location>
</feature>
<evidence type="ECO:0000313" key="9">
    <source>
        <dbReference type="Proteomes" id="UP000001261"/>
    </source>
</evidence>
<dbReference type="KEGG" id="cim:CIMG_12567"/>
<feature type="region of interest" description="Disordered" evidence="6">
    <location>
        <begin position="188"/>
        <end position="216"/>
    </location>
</feature>
<sequence length="462" mass="51655">MLPKHSTTKNCCRSESSRARTQQKFQHRGGLLRKAYEYSIYCDSDVYMVLQARSSGQIFAFISDSSKRWAPSLRELTKQQNVEMAEQPPWYSPQTNIIVQIDATLNSLDDVNHPSRVIGGAFSDRSTPAVDRRGYPQRKNCSCAFSGSQPLFGLPFVTQADPYEPSHDAYKLAFYHSLAQSPEGVGISPHAHVTGDESRSSCLPLSSPMNPDASDISSSYAAIKTEPLELPQDPLSPSQPTPDADRILESVATPPEVYKSRALGPKCQENSPRPRENDRPNFAGIPVDSRGSKAFGLESAHRIYTGELLADAAVATIQHCSGKPVMENFSDVLPVYLSSWLSNEQEGHHPLSLPEIRLSSLQATCTEYFKALRAKTDTDTFKDNIHHHTSQVLLFLCFEAFVRELQEKERSGTLVVKHANHSMSTIVWDLIMEAIYPNEYKGSRKKFYQDALNNHTQYGSHW</sequence>
<reference evidence="9" key="2">
    <citation type="journal article" date="2010" name="Genome Res.">
        <title>Population genomic sequencing of Coccidioides fungi reveals recent hybridization and transposon control.</title>
        <authorList>
            <person name="Neafsey D.E."/>
            <person name="Barker B.M."/>
            <person name="Sharpton T.J."/>
            <person name="Stajich J.E."/>
            <person name="Park D.J."/>
            <person name="Whiston E."/>
            <person name="Hung C.-Y."/>
            <person name="McMahan C."/>
            <person name="White J."/>
            <person name="Sykes S."/>
            <person name="Heiman D."/>
            <person name="Young S."/>
            <person name="Zeng Q."/>
            <person name="Abouelleil A."/>
            <person name="Aftuck L."/>
            <person name="Bessette D."/>
            <person name="Brown A."/>
            <person name="FitzGerald M."/>
            <person name="Lui A."/>
            <person name="Macdonald J.P."/>
            <person name="Priest M."/>
            <person name="Orbach M.J."/>
            <person name="Galgiani J.N."/>
            <person name="Kirkland T.N."/>
            <person name="Cole G.T."/>
            <person name="Birren B.W."/>
            <person name="Henn M.R."/>
            <person name="Taylor J.W."/>
            <person name="Rounsley S.D."/>
        </authorList>
    </citation>
    <scope>GENOME REANNOTATION</scope>
    <source>
        <strain evidence="9">RS</strain>
    </source>
</reference>
<dbReference type="GO" id="GO:0003677">
    <property type="term" value="F:DNA binding"/>
    <property type="evidence" value="ECO:0007669"/>
    <property type="project" value="UniProtKB-KW"/>
</dbReference>
<dbReference type="GO" id="GO:0005634">
    <property type="term" value="C:nucleus"/>
    <property type="evidence" value="ECO:0007669"/>
    <property type="project" value="UniProtKB-SubCell"/>
</dbReference>
<comment type="subcellular location">
    <subcellularLocation>
        <location evidence="1">Nucleus</location>
    </subcellularLocation>
</comment>
<evidence type="ECO:0000256" key="6">
    <source>
        <dbReference type="SAM" id="MobiDB-lite"/>
    </source>
</evidence>
<dbReference type="InterPro" id="IPR002100">
    <property type="entry name" value="TF_MADSbox"/>
</dbReference>
<gene>
    <name evidence="8" type="ORF">CIMG_12567</name>
</gene>
<dbReference type="OrthoDB" id="1898716at2759"/>
<evidence type="ECO:0000256" key="5">
    <source>
        <dbReference type="ARBA" id="ARBA00023242"/>
    </source>
</evidence>
<dbReference type="AlphaFoldDB" id="J3K091"/>
<dbReference type="Proteomes" id="UP000001261">
    <property type="component" value="Unassembled WGS sequence"/>
</dbReference>
<evidence type="ECO:0000313" key="8">
    <source>
        <dbReference type="EMBL" id="EAS27241.3"/>
    </source>
</evidence>
<dbReference type="RefSeq" id="XP_001249281.2">
    <property type="nucleotide sequence ID" value="XM_001249280.2"/>
</dbReference>
<evidence type="ECO:0000256" key="2">
    <source>
        <dbReference type="ARBA" id="ARBA00023015"/>
    </source>
</evidence>
<dbReference type="GeneID" id="24164194"/>
<dbReference type="InterPro" id="IPR036879">
    <property type="entry name" value="TF_MADSbox_sf"/>
</dbReference>
<evidence type="ECO:0000256" key="4">
    <source>
        <dbReference type="ARBA" id="ARBA00023163"/>
    </source>
</evidence>
<dbReference type="SUPFAM" id="SSF55455">
    <property type="entry name" value="SRF-like"/>
    <property type="match status" value="1"/>
</dbReference>
<organism evidence="8 9">
    <name type="scientific">Coccidioides immitis (strain RS)</name>
    <name type="common">Valley fever fungus</name>
    <dbReference type="NCBI Taxonomy" id="246410"/>
    <lineage>
        <taxon>Eukaryota</taxon>
        <taxon>Fungi</taxon>
        <taxon>Dikarya</taxon>
        <taxon>Ascomycota</taxon>
        <taxon>Pezizomycotina</taxon>
        <taxon>Eurotiomycetes</taxon>
        <taxon>Eurotiomycetidae</taxon>
        <taxon>Onygenales</taxon>
        <taxon>Onygenaceae</taxon>
        <taxon>Coccidioides</taxon>
    </lineage>
</organism>
<proteinExistence type="predicted"/>
<name>J3K091_COCIM</name>
<dbReference type="VEuPathDB" id="FungiDB:CIMG_12567"/>